<evidence type="ECO:0000259" key="7">
    <source>
        <dbReference type="Pfam" id="PF07195"/>
    </source>
</evidence>
<dbReference type="Proteomes" id="UP000709437">
    <property type="component" value="Unassembled WGS sequence"/>
</dbReference>
<dbReference type="InterPro" id="IPR003481">
    <property type="entry name" value="FliD_N"/>
</dbReference>
<dbReference type="GO" id="GO:0071973">
    <property type="term" value="P:bacterial-type flagellum-dependent cell motility"/>
    <property type="evidence" value="ECO:0007669"/>
    <property type="project" value="TreeGrafter"/>
</dbReference>
<evidence type="ECO:0000313" key="8">
    <source>
        <dbReference type="EMBL" id="MBT1540614.1"/>
    </source>
</evidence>
<organism evidence="8 9">
    <name type="scientific">Curtobacterium flaccumfaciens pv. flaccumfaciens</name>
    <dbReference type="NCBI Taxonomy" id="138532"/>
    <lineage>
        <taxon>Bacteria</taxon>
        <taxon>Bacillati</taxon>
        <taxon>Actinomycetota</taxon>
        <taxon>Actinomycetes</taxon>
        <taxon>Micrococcales</taxon>
        <taxon>Microbacteriaceae</taxon>
        <taxon>Curtobacterium</taxon>
    </lineage>
</organism>
<evidence type="ECO:0000256" key="5">
    <source>
        <dbReference type="RuleBase" id="RU362066"/>
    </source>
</evidence>
<evidence type="ECO:0000256" key="3">
    <source>
        <dbReference type="ARBA" id="ARBA00023054"/>
    </source>
</evidence>
<gene>
    <name evidence="8" type="primary">fliD</name>
    <name evidence="8" type="ORF">KK103_02485</name>
</gene>
<dbReference type="PANTHER" id="PTHR30288:SF0">
    <property type="entry name" value="FLAGELLAR HOOK-ASSOCIATED PROTEIN 2"/>
    <property type="match status" value="1"/>
</dbReference>
<keyword evidence="4 5" id="KW-0975">Bacterial flagellum</keyword>
<accession>A0A9Q2W3G4</accession>
<comment type="similarity">
    <text evidence="1 5">Belongs to the FliD family.</text>
</comment>
<dbReference type="Pfam" id="PF07195">
    <property type="entry name" value="FliD_C"/>
    <property type="match status" value="1"/>
</dbReference>
<keyword evidence="8" id="KW-0282">Flagellum</keyword>
<reference evidence="8" key="1">
    <citation type="submission" date="2021-05" db="EMBL/GenBank/DDBJ databases">
        <title>Whole genome sequence of Curtobacterium flaccumfaciens pv. flaccumfaciens strain CFBP 3417.</title>
        <authorList>
            <person name="Osdaghi E."/>
            <person name="Taghouti G."/>
            <person name="Portier P."/>
            <person name="Fazliarab A."/>
            <person name="Taghavi S.M."/>
            <person name="Briand M."/>
            <person name="Le-Saux M."/>
            <person name="Jacques M.-A."/>
        </authorList>
    </citation>
    <scope>NUCLEOTIDE SEQUENCE</scope>
    <source>
        <strain evidence="8">CFBP 3417</strain>
    </source>
</reference>
<dbReference type="Pfam" id="PF02465">
    <property type="entry name" value="FliD_N"/>
    <property type="match status" value="1"/>
</dbReference>
<dbReference type="GO" id="GO:0009421">
    <property type="term" value="C:bacterial-type flagellum filament cap"/>
    <property type="evidence" value="ECO:0007669"/>
    <property type="project" value="InterPro"/>
</dbReference>
<comment type="function">
    <text evidence="5">Required for morphogenesis and for the elongation of the flagellar filament by facilitating polymerization of the flagellin monomers at the tip of growing filament. Forms a capping structure, which prevents flagellin subunits (transported through the central channel of the flagellum) from leaking out without polymerization at the distal end.</text>
</comment>
<proteinExistence type="inferred from homology"/>
<sequence length="466" mass="46095">MSSSVSSSTSLAIDGLVSGLKTTDLINSLMSVEGVPQTLLKNKLTTTNSFISSLQTLNGLIQGLATKAADAAKASSLDLFAATSSAAGVTALTGTGATAGSISFTVGSTASAQVGVTAAMSTWSSDAQPITIVGADGKSTTVTPASGSLDDVVSALNKAGAGVTATKVSAGTDADGTKLSRLQLTSAKTGAAGGFQVYRGGADAVAAGTATNVLTETGAAVVTAATDASVTLWAGTAAAQTVTSATNTFTGLVPGVDVTVSKTTAEPVSVTVAQDTTKAQSVASGLVDAMNAIAAYYKTNTTVSSTTSATSGTTTTKAGVLTGDGASRDAVQRLTSTMSAPVDGKSPSTIGIVIMKDGTFTFDPEVFQKALATDPKATQAMLSGVAANVGAAATAASDKYDGSVTTSITGQQAVAKDLTTQIDSWTDRLAMRRASLQTLYASLETSLSKLQSQSSWLASQLASTSS</sequence>
<keyword evidence="8" id="KW-0966">Cell projection</keyword>
<protein>
    <recommendedName>
        <fullName evidence="5">Flagellar hook-associated protein 2</fullName>
        <shortName evidence="5">HAP2</shortName>
    </recommendedName>
    <alternativeName>
        <fullName evidence="5">Flagellar cap protein</fullName>
    </alternativeName>
</protein>
<dbReference type="GO" id="GO:0007155">
    <property type="term" value="P:cell adhesion"/>
    <property type="evidence" value="ECO:0007669"/>
    <property type="project" value="InterPro"/>
</dbReference>
<dbReference type="EMBL" id="JAHEWX010000002">
    <property type="protein sequence ID" value="MBT1540614.1"/>
    <property type="molecule type" value="Genomic_DNA"/>
</dbReference>
<comment type="subunit">
    <text evidence="2 5">Homopentamer.</text>
</comment>
<feature type="domain" description="Flagellar hook-associated protein 2 C-terminal" evidence="7">
    <location>
        <begin position="225"/>
        <end position="452"/>
    </location>
</feature>
<dbReference type="InterPro" id="IPR010809">
    <property type="entry name" value="FliD_C"/>
</dbReference>
<dbReference type="GO" id="GO:0005576">
    <property type="term" value="C:extracellular region"/>
    <property type="evidence" value="ECO:0007669"/>
    <property type="project" value="UniProtKB-SubCell"/>
</dbReference>
<dbReference type="AlphaFoldDB" id="A0A9Q2W3G4"/>
<keyword evidence="3" id="KW-0175">Coiled coil</keyword>
<dbReference type="PANTHER" id="PTHR30288">
    <property type="entry name" value="FLAGELLAR CAP/ASSEMBLY PROTEIN FLID"/>
    <property type="match status" value="1"/>
</dbReference>
<comment type="subcellular location">
    <subcellularLocation>
        <location evidence="5">Secreted</location>
    </subcellularLocation>
    <subcellularLocation>
        <location evidence="5">Bacterial flagellum</location>
    </subcellularLocation>
</comment>
<evidence type="ECO:0000313" key="9">
    <source>
        <dbReference type="Proteomes" id="UP000709437"/>
    </source>
</evidence>
<keyword evidence="8" id="KW-0969">Cilium</keyword>
<keyword evidence="5" id="KW-0964">Secreted</keyword>
<evidence type="ECO:0000256" key="1">
    <source>
        <dbReference type="ARBA" id="ARBA00009764"/>
    </source>
</evidence>
<dbReference type="GO" id="GO:0009424">
    <property type="term" value="C:bacterial-type flagellum hook"/>
    <property type="evidence" value="ECO:0007669"/>
    <property type="project" value="UniProtKB-UniRule"/>
</dbReference>
<name>A0A9Q2W3G4_9MICO</name>
<dbReference type="InterPro" id="IPR040026">
    <property type="entry name" value="FliD"/>
</dbReference>
<comment type="caution">
    <text evidence="8">The sequence shown here is derived from an EMBL/GenBank/DDBJ whole genome shotgun (WGS) entry which is preliminary data.</text>
</comment>
<evidence type="ECO:0000256" key="4">
    <source>
        <dbReference type="ARBA" id="ARBA00023143"/>
    </source>
</evidence>
<feature type="domain" description="Flagellar hook-associated protein 2 N-terminal" evidence="6">
    <location>
        <begin position="18"/>
        <end position="113"/>
    </location>
</feature>
<evidence type="ECO:0000256" key="2">
    <source>
        <dbReference type="ARBA" id="ARBA00011255"/>
    </source>
</evidence>
<evidence type="ECO:0000259" key="6">
    <source>
        <dbReference type="Pfam" id="PF02465"/>
    </source>
</evidence>